<feature type="compositionally biased region" description="Acidic residues" evidence="1">
    <location>
        <begin position="160"/>
        <end position="179"/>
    </location>
</feature>
<gene>
    <name evidence="3" type="primary">LOC118430546</name>
</gene>
<evidence type="ECO:0000313" key="2">
    <source>
        <dbReference type="Proteomes" id="UP000001554"/>
    </source>
</evidence>
<protein>
    <submittedName>
        <fullName evidence="3">Uncharacterized protein LOC118430546</fullName>
    </submittedName>
</protein>
<dbReference type="PANTHER" id="PTHR15439:SF0">
    <property type="entry name" value="CELL DIVISION CYCLE AND APOPTOSIS REGULATOR PROTEIN 1-RELATED"/>
    <property type="match status" value="1"/>
</dbReference>
<dbReference type="PANTHER" id="PTHR15439">
    <property type="entry name" value="RETINOBLASTOMA-BINDING PROTEIN 6"/>
    <property type="match status" value="1"/>
</dbReference>
<feature type="compositionally biased region" description="Polar residues" evidence="1">
    <location>
        <begin position="840"/>
        <end position="865"/>
    </location>
</feature>
<proteinExistence type="predicted"/>
<keyword evidence="2" id="KW-1185">Reference proteome</keyword>
<reference evidence="3" key="2">
    <citation type="submission" date="2025-08" db="UniProtKB">
        <authorList>
            <consortium name="RefSeq"/>
        </authorList>
    </citation>
    <scope>IDENTIFICATION</scope>
    <source>
        <strain evidence="3">S238N-H82</strain>
        <tissue evidence="3">Testes</tissue>
    </source>
</reference>
<dbReference type="GO" id="GO:0016567">
    <property type="term" value="P:protein ubiquitination"/>
    <property type="evidence" value="ECO:0007669"/>
    <property type="project" value="InterPro"/>
</dbReference>
<dbReference type="RefSeq" id="XP_035697373.1">
    <property type="nucleotide sequence ID" value="XM_035841480.1"/>
</dbReference>
<dbReference type="OMA" id="HENEHSS"/>
<dbReference type="GO" id="GO:0061630">
    <property type="term" value="F:ubiquitin protein ligase activity"/>
    <property type="evidence" value="ECO:0007669"/>
    <property type="project" value="InterPro"/>
</dbReference>
<feature type="compositionally biased region" description="Basic and acidic residues" evidence="1">
    <location>
        <begin position="195"/>
        <end position="245"/>
    </location>
</feature>
<dbReference type="OrthoDB" id="6091751at2759"/>
<organism evidence="2 3">
    <name type="scientific">Branchiostoma floridae</name>
    <name type="common">Florida lancelet</name>
    <name type="synonym">Amphioxus</name>
    <dbReference type="NCBI Taxonomy" id="7739"/>
    <lineage>
        <taxon>Eukaryota</taxon>
        <taxon>Metazoa</taxon>
        <taxon>Chordata</taxon>
        <taxon>Cephalochordata</taxon>
        <taxon>Leptocardii</taxon>
        <taxon>Amphioxiformes</taxon>
        <taxon>Branchiostomatidae</taxon>
        <taxon>Branchiostoma</taxon>
    </lineage>
</organism>
<evidence type="ECO:0000313" key="3">
    <source>
        <dbReference type="RefSeq" id="XP_035697373.1"/>
    </source>
</evidence>
<dbReference type="InterPro" id="IPR033489">
    <property type="entry name" value="RBBP6"/>
</dbReference>
<evidence type="ECO:0000256" key="1">
    <source>
        <dbReference type="SAM" id="MobiDB-lite"/>
    </source>
</evidence>
<feature type="compositionally biased region" description="Low complexity" evidence="1">
    <location>
        <begin position="741"/>
        <end position="753"/>
    </location>
</feature>
<sequence>MLKGRLSLLCKEMAGKSTFCIVKILRSIALISIVSSTVVMEEEKLWTAITQKDPDAWWTVDKDDCNQYILYIGDKTVDEFLGEVEKTVVTSFDRPILDEFKFSHVKVQFEKATRKPALLPVAHFRPMYSSVGRLHLESCITADQFVEAWTKMIYNFASDEDKESENEDALRSEEEEDSDGSISNDNHSNQEEESNDSHSNQEEESNDSHSNQEEESNDSHSNQEEESNDSHSNQEEESNDSHSNQEEQSNNGRSNQEEESNNGRSNQEEQSNNGRSNQEEQSNNGRSNQEQSNNGRSNQEEQSNNGRSNQKEQSNNGRSNQEEQSNNGHSNQEEQSNNGHSNQEEQSNNGRSNQEEESNNGRSNQEEQSNNGPSNKEQQSNVGHVNQDETLLEAVGCCVGTFKLSIEQLEHPEKSRQVRALNERHVENLKKSFLTAGSLTFQSAGSLVGLIKREDCPTVKDFEKGKLQTYRVEILDGNHRLEAQRRALMETKNVEKRQMFSKREVTLYAGLPDDICLATGILHNNTGAQHMSMSDMDMTQLFRNILLSFLKTTEEELKEDSVLEGTTDYFSHIRDKILRLPADDKHALKAKFDTYRIRLKLAQLSPRCYKLAMMFFTAEKIRGKDMKASTFKWLQGTSEEEIYRLLCKATANSPVTRQHLKEAAEEATGNKSAKLMDKCKMTLKAGLIECKEGGKTVKYKHIEVTAGRKITTLTAEELKACLSGKASTTAKGSRPGTTGPSASRAKTSRSATTGPSVSRAKTSRSGKTGPSTSPAKTSRSGKTGPSTSPAKTSRSGKTGPSTSRAKTSRSGTTGPSTSPAKTSRSGTTGPSTSPAKTSRSGKTGPSTSPAKRSRSGTTAEGTTPAKQKKKRKLSRDDQYQAAKAAIERSAPSINKSDPFYEDVRLESTLSMKVGDIVIVDPGQKQHKANDPWVVVVMDVKRGNIEVKFLNGGYGLPWDVSGYAPTTCDLKKVAAKVWFPILPLGTQKMPKDIEEKVKELHEVSLNPNV</sequence>
<feature type="compositionally biased region" description="Polar residues" evidence="1">
    <location>
        <begin position="262"/>
        <end position="352"/>
    </location>
</feature>
<dbReference type="Proteomes" id="UP000001554">
    <property type="component" value="Chromosome 14"/>
</dbReference>
<dbReference type="KEGG" id="bfo:118430546"/>
<feature type="compositionally biased region" description="Low complexity" evidence="1">
    <location>
        <begin position="808"/>
        <end position="838"/>
    </location>
</feature>
<feature type="region of interest" description="Disordered" evidence="1">
    <location>
        <begin position="725"/>
        <end position="897"/>
    </location>
</feature>
<name>A0A9J7MAL0_BRAFL</name>
<feature type="region of interest" description="Disordered" evidence="1">
    <location>
        <begin position="160"/>
        <end position="384"/>
    </location>
</feature>
<accession>A0A9J7MAL0</accession>
<feature type="compositionally biased region" description="Polar residues" evidence="1">
    <location>
        <begin position="360"/>
        <end position="384"/>
    </location>
</feature>
<dbReference type="GO" id="GO:0006397">
    <property type="term" value="P:mRNA processing"/>
    <property type="evidence" value="ECO:0007669"/>
    <property type="project" value="InterPro"/>
</dbReference>
<feature type="compositionally biased region" description="Polar residues" evidence="1">
    <location>
        <begin position="725"/>
        <end position="740"/>
    </location>
</feature>
<dbReference type="GeneID" id="118430546"/>
<dbReference type="AlphaFoldDB" id="A0A9J7MAL0"/>
<feature type="compositionally biased region" description="Polar residues" evidence="1">
    <location>
        <begin position="754"/>
        <end position="805"/>
    </location>
</feature>
<reference evidence="2" key="1">
    <citation type="journal article" date="2020" name="Nat. Ecol. Evol.">
        <title>Deeply conserved synteny resolves early events in vertebrate evolution.</title>
        <authorList>
            <person name="Simakov O."/>
            <person name="Marletaz F."/>
            <person name="Yue J.X."/>
            <person name="O'Connell B."/>
            <person name="Jenkins J."/>
            <person name="Brandt A."/>
            <person name="Calef R."/>
            <person name="Tung C.H."/>
            <person name="Huang T.K."/>
            <person name="Schmutz J."/>
            <person name="Satoh N."/>
            <person name="Yu J.K."/>
            <person name="Putnam N.H."/>
            <person name="Green R.E."/>
            <person name="Rokhsar D.S."/>
        </authorList>
    </citation>
    <scope>NUCLEOTIDE SEQUENCE [LARGE SCALE GENOMIC DNA]</scope>
    <source>
        <strain evidence="2">S238N-H82</strain>
    </source>
</reference>